<sequence>MLATAFRRAGQEAAAAPGLHAIAPVAAIERAAPYTRFNTLRLHAHHEPNFRACPAGWRGWTDPKLQDPYAPFMLQSPVRHVDRQCAGMWFGMGHFALKNFFGICHWRFALRIAFWGVGGWAFALGTYALRMHRNGWQWKNRGAVFAMD</sequence>
<proteinExistence type="predicted"/>
<gene>
    <name evidence="3" type="ORF">TRSC58_01115</name>
    <name evidence="2" type="ORF">TRSC58_01201</name>
</gene>
<evidence type="ECO:0000313" key="4">
    <source>
        <dbReference type="Proteomes" id="UP000031737"/>
    </source>
</evidence>
<keyword evidence="1" id="KW-1133">Transmembrane helix</keyword>
<evidence type="ECO:0000313" key="2">
    <source>
        <dbReference type="EMBL" id="ESL11058.1"/>
    </source>
</evidence>
<evidence type="ECO:0000256" key="1">
    <source>
        <dbReference type="SAM" id="Phobius"/>
    </source>
</evidence>
<dbReference type="EMBL" id="AUPL01001115">
    <property type="protein sequence ID" value="ESL11144.1"/>
    <property type="molecule type" value="Genomic_DNA"/>
</dbReference>
<evidence type="ECO:0000313" key="3">
    <source>
        <dbReference type="EMBL" id="ESL11144.1"/>
    </source>
</evidence>
<protein>
    <submittedName>
        <fullName evidence="2">Uncharacterized protein</fullName>
    </submittedName>
</protein>
<reference evidence="2 4" key="1">
    <citation type="submission" date="2013-07" db="EMBL/GenBank/DDBJ databases">
        <authorList>
            <person name="Stoco P.H."/>
            <person name="Wagner G."/>
            <person name="Gerber A."/>
            <person name="Zaha A."/>
            <person name="Thompson C."/>
            <person name="Bartholomeu D.C."/>
            <person name="Luckemeyer D.D."/>
            <person name="Bahia D."/>
            <person name="Loreto E."/>
            <person name="Prestes E.B."/>
            <person name="Lima F.M."/>
            <person name="Rodrigues-Luiz G."/>
            <person name="Vallejo G.A."/>
            <person name="Filho J.F."/>
            <person name="Monteiro K.M."/>
            <person name="Tyler K.M."/>
            <person name="de Almeida L.G."/>
            <person name="Ortiz M.F."/>
            <person name="Siervo M.A."/>
            <person name="de Moraes M.H."/>
            <person name="Cunha O.L."/>
            <person name="Mendonca-Neto R."/>
            <person name="Silva R."/>
            <person name="Teixeira S.M."/>
            <person name="Murta S.M."/>
            <person name="Sincero T.C."/>
            <person name="Mendes T.A."/>
            <person name="Urmenyi T.P."/>
            <person name="Silva V.G."/>
            <person name="da Rocha W.D."/>
            <person name="Andersson B."/>
            <person name="Romanha A.J."/>
            <person name="Steindel M."/>
            <person name="de Vasconcelos A.T."/>
            <person name="Grisard E.C."/>
        </authorList>
    </citation>
    <scope>NUCLEOTIDE SEQUENCE [LARGE SCALE GENOMIC DNA]</scope>
    <source>
        <strain evidence="2 4">SC58</strain>
    </source>
</reference>
<dbReference type="VEuPathDB" id="TriTrypDB:TRSC58_01201"/>
<dbReference type="AlphaFoldDB" id="A0A061J6N5"/>
<keyword evidence="1" id="KW-0472">Membrane</keyword>
<dbReference type="EMBL" id="AUPL01001201">
    <property type="protein sequence ID" value="ESL11058.1"/>
    <property type="molecule type" value="Genomic_DNA"/>
</dbReference>
<dbReference type="VEuPathDB" id="TriTrypDB:TRSC58_01115"/>
<organism evidence="2 4">
    <name type="scientific">Trypanosoma rangeli SC58</name>
    <dbReference type="NCBI Taxonomy" id="429131"/>
    <lineage>
        <taxon>Eukaryota</taxon>
        <taxon>Discoba</taxon>
        <taxon>Euglenozoa</taxon>
        <taxon>Kinetoplastea</taxon>
        <taxon>Metakinetoplastina</taxon>
        <taxon>Trypanosomatida</taxon>
        <taxon>Trypanosomatidae</taxon>
        <taxon>Trypanosoma</taxon>
        <taxon>Herpetosoma</taxon>
    </lineage>
</organism>
<name>A0A061J6N5_TRYRA</name>
<keyword evidence="4" id="KW-1185">Reference proteome</keyword>
<dbReference type="OrthoDB" id="257140at2759"/>
<keyword evidence="1" id="KW-0812">Transmembrane</keyword>
<comment type="caution">
    <text evidence="2">The sequence shown here is derived from an EMBL/GenBank/DDBJ whole genome shotgun (WGS) entry which is preliminary data.</text>
</comment>
<accession>A0A061J6N5</accession>
<feature type="transmembrane region" description="Helical" evidence="1">
    <location>
        <begin position="108"/>
        <end position="129"/>
    </location>
</feature>
<dbReference type="Proteomes" id="UP000031737">
    <property type="component" value="Unassembled WGS sequence"/>
</dbReference>